<comment type="similarity">
    <text evidence="2">Belongs to the type IA topoisomerase family.</text>
</comment>
<evidence type="ECO:0000256" key="1">
    <source>
        <dbReference type="ARBA" id="ARBA00000213"/>
    </source>
</evidence>
<proteinExistence type="inferred from homology"/>
<dbReference type="PANTHER" id="PTHR11390">
    <property type="entry name" value="PROKARYOTIC DNA TOPOISOMERASE"/>
    <property type="match status" value="1"/>
</dbReference>
<accession>A0A7J3X6Q5</accession>
<keyword evidence="5" id="KW-0238">DNA-binding</keyword>
<keyword evidence="6 10" id="KW-0413">Isomerase</keyword>
<evidence type="ECO:0000256" key="7">
    <source>
        <dbReference type="SAM" id="MobiDB-lite"/>
    </source>
</evidence>
<dbReference type="PROSITE" id="PS50880">
    <property type="entry name" value="TOPRIM"/>
    <property type="match status" value="1"/>
</dbReference>
<sequence>MSAHYSEVIVTEKPTVALAFAKYLSDRGYRTIRVEGVKAFEFRRNGLLSLSIGLRGHVLDYDFPSEYNIWAKVDPRELFFTKPILVVREGAGKYVRALRTIAKRTRRVILALDADPEGEGIAFEVMRIMSFANPELEFKRAWFSAVTPEDLAEAIRKLREPNPNLANKVAARMVLDLTIGAAFTRLLTLSVKDELPRGRFLSYGPCQTPVLYFVVKRALEREQHKQKRYYVVVAELLGDGVRFAASVNLGEDREKAAEVFSRVKSLKTAVVTKSERAVVEVAPPVPLNTVELERRASLYLNIRPKETLDIAERLYQLGYISYPRTDTTIYPPTLNLRKLAGFFVSWEDAGWYVRKILSRELKPTQGREDDKAHPPIHPTRAASREELTKRLGEKAWRVYELVVRHFLATLSEEAELERQKLEVDLGGLKLQAEGRRVLYPGFYYVYPYARPEEVYLPYLVEGDEVEVLKVRLEERKTQPPPYISESELLALMKRYGIGTDATMQDHIHTNVERKYFVVREKRCIPTPLGKALLLSLLETVPQLVMPEVRGRMEAALAAIARGEEEPEDVVRGVLEEFLGYYDQLKSKMPTLSERLREALAEVYGSDGRAKGAVAPEGGAKKQVYKRAGRRGEEGFS</sequence>
<evidence type="ECO:0000313" key="10">
    <source>
        <dbReference type="EMBL" id="HHP04715.1"/>
    </source>
</evidence>
<dbReference type="InterPro" id="IPR013497">
    <property type="entry name" value="Topo_IA_cen"/>
</dbReference>
<gene>
    <name evidence="10" type="ORF">ENM88_03075</name>
</gene>
<protein>
    <recommendedName>
        <fullName evidence="3">DNA topoisomerase</fullName>
        <ecNumber evidence="3">5.6.2.1</ecNumber>
    </recommendedName>
</protein>
<dbReference type="InterPro" id="IPR013825">
    <property type="entry name" value="Topo_IA_cen_sub2"/>
</dbReference>
<dbReference type="PROSITE" id="PS00396">
    <property type="entry name" value="TOPO_IA_1"/>
    <property type="match status" value="1"/>
</dbReference>
<dbReference type="GO" id="GO:0006281">
    <property type="term" value="P:DNA repair"/>
    <property type="evidence" value="ECO:0007669"/>
    <property type="project" value="TreeGrafter"/>
</dbReference>
<dbReference type="CDD" id="cd00186">
    <property type="entry name" value="TOP1Ac"/>
    <property type="match status" value="1"/>
</dbReference>
<dbReference type="GO" id="GO:0003677">
    <property type="term" value="F:DNA binding"/>
    <property type="evidence" value="ECO:0007669"/>
    <property type="project" value="UniProtKB-KW"/>
</dbReference>
<dbReference type="InterPro" id="IPR000380">
    <property type="entry name" value="Topo_IA"/>
</dbReference>
<dbReference type="PROSITE" id="PS52039">
    <property type="entry name" value="TOPO_IA_2"/>
    <property type="match status" value="1"/>
</dbReference>
<feature type="domain" description="Topo IA-type catalytic" evidence="9">
    <location>
        <begin position="162"/>
        <end position="581"/>
    </location>
</feature>
<evidence type="ECO:0000256" key="3">
    <source>
        <dbReference type="ARBA" id="ARBA00012891"/>
    </source>
</evidence>
<feature type="domain" description="Toprim" evidence="8">
    <location>
        <begin position="6"/>
        <end position="144"/>
    </location>
</feature>
<organism evidence="10">
    <name type="scientific">Thermofilum pendens</name>
    <dbReference type="NCBI Taxonomy" id="2269"/>
    <lineage>
        <taxon>Archaea</taxon>
        <taxon>Thermoproteota</taxon>
        <taxon>Thermoprotei</taxon>
        <taxon>Thermofilales</taxon>
        <taxon>Thermofilaceae</taxon>
        <taxon>Thermofilum</taxon>
    </lineage>
</organism>
<evidence type="ECO:0000256" key="5">
    <source>
        <dbReference type="ARBA" id="ARBA00023125"/>
    </source>
</evidence>
<dbReference type="CDD" id="cd03362">
    <property type="entry name" value="TOPRIM_TopoIA_TopoIII"/>
    <property type="match status" value="1"/>
</dbReference>
<dbReference type="Gene3D" id="2.70.20.10">
    <property type="entry name" value="Topoisomerase I, domain 3"/>
    <property type="match status" value="1"/>
</dbReference>
<feature type="region of interest" description="Disordered" evidence="7">
    <location>
        <begin position="363"/>
        <end position="384"/>
    </location>
</feature>
<evidence type="ECO:0000259" key="8">
    <source>
        <dbReference type="PROSITE" id="PS50880"/>
    </source>
</evidence>
<dbReference type="Pfam" id="PF01131">
    <property type="entry name" value="Topoisom_bac"/>
    <property type="match status" value="1"/>
</dbReference>
<name>A0A7J3X6Q5_THEPE</name>
<dbReference type="SMART" id="SM00493">
    <property type="entry name" value="TOPRIM"/>
    <property type="match status" value="1"/>
</dbReference>
<dbReference type="Gene3D" id="1.10.290.10">
    <property type="entry name" value="Topoisomerase I, domain 4"/>
    <property type="match status" value="1"/>
</dbReference>
<dbReference type="InterPro" id="IPR023406">
    <property type="entry name" value="Topo_IA_AS"/>
</dbReference>
<dbReference type="FunFam" id="1.10.290.10:FF:000001">
    <property type="entry name" value="DNA topoisomerase"/>
    <property type="match status" value="1"/>
</dbReference>
<evidence type="ECO:0000256" key="2">
    <source>
        <dbReference type="ARBA" id="ARBA00009446"/>
    </source>
</evidence>
<dbReference type="InterPro" id="IPR003602">
    <property type="entry name" value="Topo_IA_DNA-bd_dom"/>
</dbReference>
<dbReference type="InterPro" id="IPR013826">
    <property type="entry name" value="Topo_IA_cen_sub3"/>
</dbReference>
<dbReference type="InterPro" id="IPR003601">
    <property type="entry name" value="Topo_IA_2"/>
</dbReference>
<dbReference type="InterPro" id="IPR023405">
    <property type="entry name" value="Topo_IA_core_domain"/>
</dbReference>
<dbReference type="EMBL" id="DRZM01000090">
    <property type="protein sequence ID" value="HHP04715.1"/>
    <property type="molecule type" value="Genomic_DNA"/>
</dbReference>
<dbReference type="InterPro" id="IPR013824">
    <property type="entry name" value="Topo_IA_cen_sub1"/>
</dbReference>
<evidence type="ECO:0000256" key="6">
    <source>
        <dbReference type="ARBA" id="ARBA00023235"/>
    </source>
</evidence>
<dbReference type="SMART" id="SM00437">
    <property type="entry name" value="TOP1Ac"/>
    <property type="match status" value="1"/>
</dbReference>
<feature type="compositionally biased region" description="Basic and acidic residues" evidence="7">
    <location>
        <begin position="363"/>
        <end position="373"/>
    </location>
</feature>
<dbReference type="PRINTS" id="PR00417">
    <property type="entry name" value="PRTPISMRASEI"/>
</dbReference>
<keyword evidence="4" id="KW-0799">Topoisomerase</keyword>
<comment type="catalytic activity">
    <reaction evidence="1">
        <text>ATP-independent breakage of single-stranded DNA, followed by passage and rejoining.</text>
        <dbReference type="EC" id="5.6.2.1"/>
    </reaction>
</comment>
<evidence type="ECO:0000259" key="9">
    <source>
        <dbReference type="PROSITE" id="PS52039"/>
    </source>
</evidence>
<dbReference type="EC" id="5.6.2.1" evidence="3"/>
<dbReference type="Pfam" id="PF01751">
    <property type="entry name" value="Toprim"/>
    <property type="match status" value="1"/>
</dbReference>
<dbReference type="SUPFAM" id="SSF56712">
    <property type="entry name" value="Prokaryotic type I DNA topoisomerase"/>
    <property type="match status" value="1"/>
</dbReference>
<evidence type="ECO:0000256" key="4">
    <source>
        <dbReference type="ARBA" id="ARBA00023029"/>
    </source>
</evidence>
<dbReference type="Gene3D" id="1.10.460.10">
    <property type="entry name" value="Topoisomerase I, domain 2"/>
    <property type="match status" value="1"/>
</dbReference>
<dbReference type="GO" id="GO:0003917">
    <property type="term" value="F:DNA topoisomerase type I (single strand cut, ATP-independent) activity"/>
    <property type="evidence" value="ECO:0007669"/>
    <property type="project" value="UniProtKB-EC"/>
</dbReference>
<dbReference type="PANTHER" id="PTHR11390:SF21">
    <property type="entry name" value="DNA TOPOISOMERASE 3-ALPHA"/>
    <property type="match status" value="1"/>
</dbReference>
<dbReference type="GO" id="GO:0006310">
    <property type="term" value="P:DNA recombination"/>
    <property type="evidence" value="ECO:0007669"/>
    <property type="project" value="TreeGrafter"/>
</dbReference>
<dbReference type="InterPro" id="IPR006171">
    <property type="entry name" value="TOPRIM_dom"/>
</dbReference>
<dbReference type="AlphaFoldDB" id="A0A7J3X6Q5"/>
<feature type="region of interest" description="Disordered" evidence="7">
    <location>
        <begin position="608"/>
        <end position="636"/>
    </location>
</feature>
<comment type="caution">
    <text evidence="10">The sequence shown here is derived from an EMBL/GenBank/DDBJ whole genome shotgun (WGS) entry which is preliminary data.</text>
</comment>
<dbReference type="Gene3D" id="3.40.50.140">
    <property type="match status" value="1"/>
</dbReference>
<dbReference type="InterPro" id="IPR034144">
    <property type="entry name" value="TOPRIM_TopoIII"/>
</dbReference>
<dbReference type="SMART" id="SM00436">
    <property type="entry name" value="TOP1Bc"/>
    <property type="match status" value="1"/>
</dbReference>
<reference evidence="10" key="1">
    <citation type="journal article" date="2020" name="mSystems">
        <title>Genome- and Community-Level Interaction Insights into Carbon Utilization and Element Cycling Functions of Hydrothermarchaeota in Hydrothermal Sediment.</title>
        <authorList>
            <person name="Zhou Z."/>
            <person name="Liu Y."/>
            <person name="Xu W."/>
            <person name="Pan J."/>
            <person name="Luo Z.H."/>
            <person name="Li M."/>
        </authorList>
    </citation>
    <scope>NUCLEOTIDE SEQUENCE [LARGE SCALE GENOMIC DNA]</scope>
    <source>
        <strain evidence="10">SpSt-1125</strain>
    </source>
</reference>
<dbReference type="GO" id="GO:0006265">
    <property type="term" value="P:DNA topological change"/>
    <property type="evidence" value="ECO:0007669"/>
    <property type="project" value="InterPro"/>
</dbReference>